<evidence type="ECO:0000256" key="7">
    <source>
        <dbReference type="ARBA" id="ARBA00023136"/>
    </source>
</evidence>
<feature type="transmembrane region" description="Helical" evidence="9">
    <location>
        <begin position="361"/>
        <end position="379"/>
    </location>
</feature>
<feature type="transmembrane region" description="Helical" evidence="9">
    <location>
        <begin position="110"/>
        <end position="132"/>
    </location>
</feature>
<evidence type="ECO:0000256" key="8">
    <source>
        <dbReference type="SAM" id="MobiDB-lite"/>
    </source>
</evidence>
<feature type="compositionally biased region" description="Basic and acidic residues" evidence="8">
    <location>
        <begin position="1"/>
        <end position="16"/>
    </location>
</feature>
<comment type="subcellular location">
    <subcellularLocation>
        <location evidence="2">Endoplasmic reticulum membrane</location>
        <topology evidence="2">Multi-pass membrane protein</topology>
    </subcellularLocation>
</comment>
<feature type="transmembrane region" description="Helical" evidence="9">
    <location>
        <begin position="227"/>
        <end position="247"/>
    </location>
</feature>
<feature type="transmembrane region" description="Helical" evidence="9">
    <location>
        <begin position="314"/>
        <end position="332"/>
    </location>
</feature>
<comment type="caution">
    <text evidence="11">The sequence shown here is derived from an EMBL/GenBank/DDBJ whole genome shotgun (WGS) entry which is preliminary data.</text>
</comment>
<evidence type="ECO:0000256" key="4">
    <source>
        <dbReference type="ARBA" id="ARBA00011182"/>
    </source>
</evidence>
<evidence type="ECO:0000256" key="6">
    <source>
        <dbReference type="ARBA" id="ARBA00022989"/>
    </source>
</evidence>
<reference evidence="11" key="1">
    <citation type="journal article" date="2020" name="Stud. Mycol.">
        <title>101 Dothideomycetes genomes: a test case for predicting lifestyles and emergence of pathogens.</title>
        <authorList>
            <person name="Haridas S."/>
            <person name="Albert R."/>
            <person name="Binder M."/>
            <person name="Bloem J."/>
            <person name="Labutti K."/>
            <person name="Salamov A."/>
            <person name="Andreopoulos B."/>
            <person name="Baker S."/>
            <person name="Barry K."/>
            <person name="Bills G."/>
            <person name="Bluhm B."/>
            <person name="Cannon C."/>
            <person name="Castanera R."/>
            <person name="Culley D."/>
            <person name="Daum C."/>
            <person name="Ezra D."/>
            <person name="Gonzalez J."/>
            <person name="Henrissat B."/>
            <person name="Kuo A."/>
            <person name="Liang C."/>
            <person name="Lipzen A."/>
            <person name="Lutzoni F."/>
            <person name="Magnuson J."/>
            <person name="Mondo S."/>
            <person name="Nolan M."/>
            <person name="Ohm R."/>
            <person name="Pangilinan J."/>
            <person name="Park H.-J."/>
            <person name="Ramirez L."/>
            <person name="Alfaro M."/>
            <person name="Sun H."/>
            <person name="Tritt A."/>
            <person name="Yoshinaga Y."/>
            <person name="Zwiers L.-H."/>
            <person name="Turgeon B."/>
            <person name="Goodwin S."/>
            <person name="Spatafora J."/>
            <person name="Crous P."/>
            <person name="Grigoriev I."/>
        </authorList>
    </citation>
    <scope>NUCLEOTIDE SEQUENCE</scope>
    <source>
        <strain evidence="11">CBS 130266</strain>
    </source>
</reference>
<gene>
    <name evidence="11" type="ORF">EJ08DRAFT_691943</name>
</gene>
<dbReference type="GO" id="GO:0005789">
    <property type="term" value="C:endoplasmic reticulum membrane"/>
    <property type="evidence" value="ECO:0007669"/>
    <property type="project" value="UniProtKB-SubCell"/>
</dbReference>
<evidence type="ECO:0000256" key="5">
    <source>
        <dbReference type="ARBA" id="ARBA00022692"/>
    </source>
</evidence>
<keyword evidence="6 9" id="KW-1133">Transmembrane helix</keyword>
<feature type="transmembrane region" description="Helical" evidence="9">
    <location>
        <begin position="43"/>
        <end position="63"/>
    </location>
</feature>
<keyword evidence="5 9" id="KW-0812">Transmembrane</keyword>
<dbReference type="InterPro" id="IPR004853">
    <property type="entry name" value="Sugar_P_trans_dom"/>
</dbReference>
<protein>
    <submittedName>
        <fullName evidence="11">TPT-domain-containing protein</fullName>
    </submittedName>
</protein>
<sequence>MSEEKVRSSNEGERPDVSAPILPTVNPAVAEAQQPKSIGIPSWVYIAVWIGLSSAVIIFNKWILDRRHFRFPIFLTTWHLVFSTVMTQLLARCTSILDSRKKVPMTGRVYLRAIVPIGMFFSLSLMFSNAAYLHLSVAFIQMLKATTPVAVLLVTWGLGIAPPNMRTLANVSVIVVGVIIASLGEIKFVLFGFAVQMIGIFCEATRLAMVERLLSSAEFKMDPLVSLYYFAPACAVMNFVMFLFMELPKISLVQILDLGLWTLLANASVAFLLNIAVVLLIGKTSSLVLTLSGVLKDILLVVASMVVFHDPVSPLQAFGYSIALGGLMFYKLGNDKIKGYVSEGQRSWSDYGVRHPIMRKLIVIGLAVLTIFVVLGGLAPQMPPEYTEAAKTKIGSLLGEKGA</sequence>
<dbReference type="OrthoDB" id="6418713at2759"/>
<dbReference type="EMBL" id="MU007011">
    <property type="protein sequence ID" value="KAF2436051.1"/>
    <property type="molecule type" value="Genomic_DNA"/>
</dbReference>
<dbReference type="PANTHER" id="PTHR11132">
    <property type="entry name" value="SOLUTE CARRIER FAMILY 35"/>
    <property type="match status" value="1"/>
</dbReference>
<dbReference type="InterPro" id="IPR050186">
    <property type="entry name" value="TPT_transporter"/>
</dbReference>
<feature type="transmembrane region" description="Helical" evidence="9">
    <location>
        <begin position="288"/>
        <end position="308"/>
    </location>
</feature>
<evidence type="ECO:0000313" key="12">
    <source>
        <dbReference type="Proteomes" id="UP000800235"/>
    </source>
</evidence>
<feature type="transmembrane region" description="Helical" evidence="9">
    <location>
        <begin position="167"/>
        <end position="183"/>
    </location>
</feature>
<organism evidence="11 12">
    <name type="scientific">Tothia fuscella</name>
    <dbReference type="NCBI Taxonomy" id="1048955"/>
    <lineage>
        <taxon>Eukaryota</taxon>
        <taxon>Fungi</taxon>
        <taxon>Dikarya</taxon>
        <taxon>Ascomycota</taxon>
        <taxon>Pezizomycotina</taxon>
        <taxon>Dothideomycetes</taxon>
        <taxon>Pleosporomycetidae</taxon>
        <taxon>Venturiales</taxon>
        <taxon>Cylindrosympodiaceae</taxon>
        <taxon>Tothia</taxon>
    </lineage>
</organism>
<comment type="similarity">
    <text evidence="3">Belongs to the TPT transporter family. SLC35D subfamily.</text>
</comment>
<name>A0A9P4P272_9PEZI</name>
<accession>A0A9P4P272</accession>
<evidence type="ECO:0000313" key="11">
    <source>
        <dbReference type="EMBL" id="KAF2436051.1"/>
    </source>
</evidence>
<keyword evidence="12" id="KW-1185">Reference proteome</keyword>
<evidence type="ECO:0000256" key="1">
    <source>
        <dbReference type="ARBA" id="ARBA00003420"/>
    </source>
</evidence>
<feature type="region of interest" description="Disordered" evidence="8">
    <location>
        <begin position="1"/>
        <end position="20"/>
    </location>
</feature>
<dbReference type="AlphaFoldDB" id="A0A9P4P272"/>
<feature type="transmembrane region" description="Helical" evidence="9">
    <location>
        <begin position="259"/>
        <end position="281"/>
    </location>
</feature>
<dbReference type="Proteomes" id="UP000800235">
    <property type="component" value="Unassembled WGS sequence"/>
</dbReference>
<evidence type="ECO:0000256" key="3">
    <source>
        <dbReference type="ARBA" id="ARBA00010425"/>
    </source>
</evidence>
<keyword evidence="7 9" id="KW-0472">Membrane</keyword>
<evidence type="ECO:0000259" key="10">
    <source>
        <dbReference type="Pfam" id="PF03151"/>
    </source>
</evidence>
<feature type="transmembrane region" description="Helical" evidence="9">
    <location>
        <begin position="189"/>
        <end position="207"/>
    </location>
</feature>
<comment type="subunit">
    <text evidence="4">Homooligomer.</text>
</comment>
<feature type="transmembrane region" description="Helical" evidence="9">
    <location>
        <begin position="138"/>
        <end position="160"/>
    </location>
</feature>
<feature type="domain" description="Sugar phosphate transporter" evidence="10">
    <location>
        <begin position="44"/>
        <end position="330"/>
    </location>
</feature>
<dbReference type="Pfam" id="PF03151">
    <property type="entry name" value="TPT"/>
    <property type="match status" value="1"/>
</dbReference>
<proteinExistence type="inferred from homology"/>
<feature type="transmembrane region" description="Helical" evidence="9">
    <location>
        <begin position="69"/>
        <end position="90"/>
    </location>
</feature>
<evidence type="ECO:0000256" key="9">
    <source>
        <dbReference type="SAM" id="Phobius"/>
    </source>
</evidence>
<evidence type="ECO:0000256" key="2">
    <source>
        <dbReference type="ARBA" id="ARBA00004477"/>
    </source>
</evidence>
<comment type="function">
    <text evidence="1">Involved in the import of GDP-mannose from the cytoplasm into the Golgi lumen.</text>
</comment>